<evidence type="ECO:0000256" key="1">
    <source>
        <dbReference type="SAM" id="MobiDB-lite"/>
    </source>
</evidence>
<evidence type="ECO:0000313" key="2">
    <source>
        <dbReference type="EMBL" id="GMN45592.1"/>
    </source>
</evidence>
<accession>A0AA88A6Q5</accession>
<dbReference type="AlphaFoldDB" id="A0AA88A6Q5"/>
<gene>
    <name evidence="2" type="ORF">TIFTF001_014783</name>
</gene>
<dbReference type="EMBL" id="BTGU01000020">
    <property type="protein sequence ID" value="GMN45592.1"/>
    <property type="molecule type" value="Genomic_DNA"/>
</dbReference>
<reference evidence="2" key="1">
    <citation type="submission" date="2023-07" db="EMBL/GenBank/DDBJ databases">
        <title>draft genome sequence of fig (Ficus carica).</title>
        <authorList>
            <person name="Takahashi T."/>
            <person name="Nishimura K."/>
        </authorList>
    </citation>
    <scope>NUCLEOTIDE SEQUENCE</scope>
</reference>
<name>A0AA88A6Q5_FICCA</name>
<dbReference type="Proteomes" id="UP001187192">
    <property type="component" value="Unassembled WGS sequence"/>
</dbReference>
<protein>
    <submittedName>
        <fullName evidence="2">Uncharacterized protein</fullName>
    </submittedName>
</protein>
<feature type="region of interest" description="Disordered" evidence="1">
    <location>
        <begin position="57"/>
        <end position="91"/>
    </location>
</feature>
<comment type="caution">
    <text evidence="2">The sequence shown here is derived from an EMBL/GenBank/DDBJ whole genome shotgun (WGS) entry which is preliminary data.</text>
</comment>
<evidence type="ECO:0000313" key="3">
    <source>
        <dbReference type="Proteomes" id="UP001187192"/>
    </source>
</evidence>
<sequence length="170" mass="17185">MKGLGGGTLLNGGWTSAGPGLVIVGGITGLVTGCCLGSSGSRVGSLSSGVVVLRRGGPRNRGEEGLSSSVSTRGANLVGGGRGSSSTLKRGGARHRLFDRSFSVVSGHVVELPTLKFSPQTCLDVAFLAAVCGVMHPLGQIYCGVSAPVMRGLISVDWVSLSTVLVLFNE</sequence>
<organism evidence="2 3">
    <name type="scientific">Ficus carica</name>
    <name type="common">Common fig</name>
    <dbReference type="NCBI Taxonomy" id="3494"/>
    <lineage>
        <taxon>Eukaryota</taxon>
        <taxon>Viridiplantae</taxon>
        <taxon>Streptophyta</taxon>
        <taxon>Embryophyta</taxon>
        <taxon>Tracheophyta</taxon>
        <taxon>Spermatophyta</taxon>
        <taxon>Magnoliopsida</taxon>
        <taxon>eudicotyledons</taxon>
        <taxon>Gunneridae</taxon>
        <taxon>Pentapetalae</taxon>
        <taxon>rosids</taxon>
        <taxon>fabids</taxon>
        <taxon>Rosales</taxon>
        <taxon>Moraceae</taxon>
        <taxon>Ficeae</taxon>
        <taxon>Ficus</taxon>
    </lineage>
</organism>
<keyword evidence="3" id="KW-1185">Reference proteome</keyword>
<proteinExistence type="predicted"/>
<dbReference type="PROSITE" id="PS51257">
    <property type="entry name" value="PROKAR_LIPOPROTEIN"/>
    <property type="match status" value="1"/>
</dbReference>